<dbReference type="EMBL" id="MEWA01000038">
    <property type="protein sequence ID" value="OGC68610.1"/>
    <property type="molecule type" value="Genomic_DNA"/>
</dbReference>
<dbReference type="CDD" id="cd09854">
    <property type="entry name" value="PIN_VapC-like"/>
    <property type="match status" value="1"/>
</dbReference>
<dbReference type="InterPro" id="IPR029060">
    <property type="entry name" value="PIN-like_dom_sf"/>
</dbReference>
<sequence length="203" mass="23261">MEENIKILLKYGKKYNFLLDTSAILYFQVMHEHSGASIFKALEECRDVNFFVIDLVLSELIQGSKGLNPTQLTSFFSHILTSESAMEPNRKENRFLINDGVEIKYLVLSNISATDYAQILVCQNHTQLVLVANDKKMLKSAAQVLEGRRSVGIPAFLDRLIFLYPQNERLRALKKTGDELFTKKHAFGNISEEKFNQTIKIRK</sequence>
<dbReference type="Proteomes" id="UP000179113">
    <property type="component" value="Unassembled WGS sequence"/>
</dbReference>
<name>A0A1F4WGW7_UNCKA</name>
<organism evidence="1 2">
    <name type="scientific">candidate division WWE3 bacterium RIFOXYC1_FULL_39_7</name>
    <dbReference type="NCBI Taxonomy" id="1802643"/>
    <lineage>
        <taxon>Bacteria</taxon>
        <taxon>Katanobacteria</taxon>
    </lineage>
</organism>
<reference evidence="1 2" key="1">
    <citation type="journal article" date="2016" name="Nat. Commun.">
        <title>Thousands of microbial genomes shed light on interconnected biogeochemical processes in an aquifer system.</title>
        <authorList>
            <person name="Anantharaman K."/>
            <person name="Brown C.T."/>
            <person name="Hug L.A."/>
            <person name="Sharon I."/>
            <person name="Castelle C.J."/>
            <person name="Probst A.J."/>
            <person name="Thomas B.C."/>
            <person name="Singh A."/>
            <person name="Wilkins M.J."/>
            <person name="Karaoz U."/>
            <person name="Brodie E.L."/>
            <person name="Williams K.H."/>
            <person name="Hubbard S.S."/>
            <person name="Banfield J.F."/>
        </authorList>
    </citation>
    <scope>NUCLEOTIDE SEQUENCE [LARGE SCALE GENOMIC DNA]</scope>
</reference>
<comment type="caution">
    <text evidence="1">The sequence shown here is derived from an EMBL/GenBank/DDBJ whole genome shotgun (WGS) entry which is preliminary data.</text>
</comment>
<protein>
    <recommendedName>
        <fullName evidence="3">PIN domain-containing protein</fullName>
    </recommendedName>
</protein>
<dbReference type="SUPFAM" id="SSF88723">
    <property type="entry name" value="PIN domain-like"/>
    <property type="match status" value="1"/>
</dbReference>
<gene>
    <name evidence="1" type="ORF">A2415_01200</name>
</gene>
<evidence type="ECO:0000313" key="1">
    <source>
        <dbReference type="EMBL" id="OGC68610.1"/>
    </source>
</evidence>
<evidence type="ECO:0000313" key="2">
    <source>
        <dbReference type="Proteomes" id="UP000179113"/>
    </source>
</evidence>
<evidence type="ECO:0008006" key="3">
    <source>
        <dbReference type="Google" id="ProtNLM"/>
    </source>
</evidence>
<dbReference type="AlphaFoldDB" id="A0A1F4WGW7"/>
<accession>A0A1F4WGW7</accession>
<proteinExistence type="predicted"/>